<feature type="chain" id="PRO_5042586681" evidence="1">
    <location>
        <begin position="25"/>
        <end position="167"/>
    </location>
</feature>
<feature type="signal peptide" evidence="1">
    <location>
        <begin position="1"/>
        <end position="24"/>
    </location>
</feature>
<dbReference type="Pfam" id="PF00419">
    <property type="entry name" value="Fimbrial"/>
    <property type="match status" value="1"/>
</dbReference>
<evidence type="ECO:0000259" key="2">
    <source>
        <dbReference type="Pfam" id="PF00419"/>
    </source>
</evidence>
<dbReference type="AlphaFoldDB" id="A0AAI9HX69"/>
<name>A0AAI9HX69_PROST</name>
<comment type="caution">
    <text evidence="3">The sequence shown here is derived from an EMBL/GenBank/DDBJ whole genome shotgun (WGS) entry which is preliminary data.</text>
</comment>
<dbReference type="GO" id="GO:0009289">
    <property type="term" value="C:pilus"/>
    <property type="evidence" value="ECO:0007669"/>
    <property type="project" value="InterPro"/>
</dbReference>
<evidence type="ECO:0000313" key="4">
    <source>
        <dbReference type="EMBL" id="MER5076122.1"/>
    </source>
</evidence>
<dbReference type="RefSeq" id="WP_249999381.1">
    <property type="nucleotide sequence ID" value="NZ_CP095443.1"/>
</dbReference>
<keyword evidence="1" id="KW-0732">Signal</keyword>
<evidence type="ECO:0000256" key="1">
    <source>
        <dbReference type="SAM" id="SignalP"/>
    </source>
</evidence>
<dbReference type="InterPro" id="IPR000259">
    <property type="entry name" value="Adhesion_dom_fimbrial"/>
</dbReference>
<reference evidence="4 5" key="1">
    <citation type="submission" date="2021-04" db="EMBL/GenBank/DDBJ databases">
        <title>Determining the burden of carbapenem-resistant Enterobacterales from a tertiary public heath setting in Bangladesh: a clinical, epidemiological, and molecular study.</title>
        <authorList>
            <person name="Farzana R."/>
            <person name="Walsh T.R."/>
        </authorList>
    </citation>
    <scope>NUCLEOTIDE SEQUENCE [LARGE SCALE GENOMIC DNA]</scope>
    <source>
        <strain evidence="5">dmpro_s316</strain>
        <strain evidence="4">Dmpro_s316</strain>
    </source>
</reference>
<evidence type="ECO:0000313" key="3">
    <source>
        <dbReference type="EMBL" id="EMP9431317.1"/>
    </source>
</evidence>
<dbReference type="Proteomes" id="UP001495779">
    <property type="component" value="Unassembled WGS sequence"/>
</dbReference>
<dbReference type="InterPro" id="IPR008966">
    <property type="entry name" value="Adhesion_dom_sf"/>
</dbReference>
<accession>A0AAI9HX69</accession>
<dbReference type="GO" id="GO:0007155">
    <property type="term" value="P:cell adhesion"/>
    <property type="evidence" value="ECO:0007669"/>
    <property type="project" value="InterPro"/>
</dbReference>
<dbReference type="EMBL" id="JAGSRH010000005">
    <property type="protein sequence ID" value="MER5076122.1"/>
    <property type="molecule type" value="Genomic_DNA"/>
</dbReference>
<evidence type="ECO:0000313" key="5">
    <source>
        <dbReference type="Proteomes" id="UP001495779"/>
    </source>
</evidence>
<dbReference type="Gene3D" id="2.60.40.1090">
    <property type="entry name" value="Fimbrial-type adhesion domain"/>
    <property type="match status" value="1"/>
</dbReference>
<organism evidence="3">
    <name type="scientific">Providencia stuartii</name>
    <dbReference type="NCBI Taxonomy" id="588"/>
    <lineage>
        <taxon>Bacteria</taxon>
        <taxon>Pseudomonadati</taxon>
        <taxon>Pseudomonadota</taxon>
        <taxon>Gammaproteobacteria</taxon>
        <taxon>Enterobacterales</taxon>
        <taxon>Morganellaceae</taxon>
        <taxon>Providencia</taxon>
    </lineage>
</organism>
<feature type="domain" description="Fimbrial-type adhesion" evidence="2">
    <location>
        <begin position="27"/>
        <end position="167"/>
    </location>
</feature>
<dbReference type="InterPro" id="IPR036937">
    <property type="entry name" value="Adhesion_dom_fimbrial_sf"/>
</dbReference>
<dbReference type="SUPFAM" id="SSF49401">
    <property type="entry name" value="Bacterial adhesins"/>
    <property type="match status" value="1"/>
</dbReference>
<proteinExistence type="predicted"/>
<gene>
    <name evidence="3" type="ORF">JRA39_000309</name>
    <name evidence="4" type="ORF">KDV35_04450</name>
</gene>
<protein>
    <submittedName>
        <fullName evidence="3">Fimbrial protein</fullName>
    </submittedName>
</protein>
<sequence>MKRFAVICFIVFDMLMLAGQSAQANWVFDGTLIIPPVCQLNQNKPIQVSFGKVGVRKVDGDRFKQEIPYQLDCLGDLNQPWDVTLTFSGTQAGNGFDKATLRTVSALNNGKFGLQIQKDGQALELNKAFSINPAAPPKLSAVPIKLAGTELIGDDFMATGALTIDFQ</sequence>
<dbReference type="EMBL" id="AAZDVE040000002">
    <property type="protein sequence ID" value="EMP9431317.1"/>
    <property type="molecule type" value="Genomic_DNA"/>
</dbReference>
<reference evidence="3" key="2">
    <citation type="submission" date="2024-02" db="EMBL/GenBank/DDBJ databases">
        <authorList>
            <consortium name="Clinical and Environmental Microbiology Branch: Whole genome sequencing antimicrobial resistance pathogens in the healthcare setting"/>
        </authorList>
    </citation>
    <scope>NUCLEOTIDE SEQUENCE</scope>
    <source>
        <strain evidence="3">2020GO-00142</strain>
    </source>
</reference>